<evidence type="ECO:0000313" key="11">
    <source>
        <dbReference type="Proteomes" id="UP000065807"/>
    </source>
</evidence>
<dbReference type="KEGG" id="lpil:LIP_0767"/>
<accession>A0A0K2SIG0</accession>
<sequence length="552" mass="61937">MHADRRFRPYVAFFCMEYGLSHRFPVYSGGLGILAGDILKTARDLDLPLVGVGILWRQGYTRQVLDEHGWPHDEFPHYTPDFCDDTGVRVEVTIRGEPVSFQVWKTEAFGNNPLYLLDAGPPDGAHGWITGRLYNGHGPARIAQEMALGIGGVRALRALGEPVQLYHFNEGHAVLAATELIREKRERGLSFRAAWEATRDEVIFTTHTPVMAGNESHPLGLLEEMGAFNGLSREEMVALGGDPFTMPVAGLRVASYANGVSKMHGATARKMWEDVEGTAPILSITNGVHAGTWQDERIRRAFGEGRDLWEPHMQAKENLLAEVHRRTGHELNPERLLIGFARRAVPYKRPTLIFDRPDVTEPLLEQQTIQLVFSGKAHPEDDAGKHLVQAIWRMSQRFPRSVAFLPDYDMEIGALMTRGCDVWLNTPQRPLEASGTSGMKAALNGVLNLSVLDGWWPETVRHGVNGWQIDQGYEGPGQDHRDLLSLFQVLVDEVIPAYYEEPSRWRQMMRESVAACAGRFTSDRMLVEYLNLMYQPAAAVLQPLREPEPQHA</sequence>
<dbReference type="PATRIC" id="fig|1555112.3.peg.799"/>
<evidence type="ECO:0000256" key="3">
    <source>
        <dbReference type="ARBA" id="ARBA00006047"/>
    </source>
</evidence>
<dbReference type="PROSITE" id="PS00102">
    <property type="entry name" value="PHOSPHORYLASE"/>
    <property type="match status" value="1"/>
</dbReference>
<organism evidence="10 11">
    <name type="scientific">Limnochorda pilosa</name>
    <dbReference type="NCBI Taxonomy" id="1555112"/>
    <lineage>
        <taxon>Bacteria</taxon>
        <taxon>Bacillati</taxon>
        <taxon>Bacillota</taxon>
        <taxon>Limnochordia</taxon>
        <taxon>Limnochordales</taxon>
        <taxon>Limnochordaceae</taxon>
        <taxon>Limnochorda</taxon>
    </lineage>
</organism>
<keyword evidence="11" id="KW-1185">Reference proteome</keyword>
<dbReference type="EC" id="2.4.1.1" evidence="4"/>
<evidence type="ECO:0000256" key="8">
    <source>
        <dbReference type="ARBA" id="ARBA00023277"/>
    </source>
</evidence>
<dbReference type="InterPro" id="IPR052182">
    <property type="entry name" value="Glycogen/Maltodextrin_Phosph"/>
</dbReference>
<evidence type="ECO:0000256" key="4">
    <source>
        <dbReference type="ARBA" id="ARBA00012591"/>
    </source>
</evidence>
<comment type="similarity">
    <text evidence="3">Belongs to the glycogen phosphorylase family.</text>
</comment>
<dbReference type="Proteomes" id="UP000065807">
    <property type="component" value="Chromosome"/>
</dbReference>
<evidence type="ECO:0000256" key="1">
    <source>
        <dbReference type="ARBA" id="ARBA00001275"/>
    </source>
</evidence>
<name>A0A0K2SIG0_LIMPI</name>
<comment type="catalytic activity">
    <reaction evidence="1">
        <text>[(1-&gt;4)-alpha-D-glucosyl](n) + phosphate = [(1-&gt;4)-alpha-D-glucosyl](n-1) + alpha-D-glucose 1-phosphate</text>
        <dbReference type="Rhea" id="RHEA:41732"/>
        <dbReference type="Rhea" id="RHEA-COMP:9584"/>
        <dbReference type="Rhea" id="RHEA-COMP:9586"/>
        <dbReference type="ChEBI" id="CHEBI:15444"/>
        <dbReference type="ChEBI" id="CHEBI:43474"/>
        <dbReference type="ChEBI" id="CHEBI:58601"/>
        <dbReference type="EC" id="2.4.1.1"/>
    </reaction>
</comment>
<protein>
    <recommendedName>
        <fullName evidence="4">glycogen phosphorylase</fullName>
        <ecNumber evidence="4">2.4.1.1</ecNumber>
    </recommendedName>
</protein>
<evidence type="ECO:0000256" key="9">
    <source>
        <dbReference type="ARBA" id="ARBA00025174"/>
    </source>
</evidence>
<dbReference type="EMBL" id="AP014924">
    <property type="protein sequence ID" value="BAS26624.1"/>
    <property type="molecule type" value="Genomic_DNA"/>
</dbReference>
<evidence type="ECO:0000256" key="6">
    <source>
        <dbReference type="ARBA" id="ARBA00022679"/>
    </source>
</evidence>
<evidence type="ECO:0000256" key="7">
    <source>
        <dbReference type="ARBA" id="ARBA00022898"/>
    </source>
</evidence>
<dbReference type="GO" id="GO:0005975">
    <property type="term" value="P:carbohydrate metabolic process"/>
    <property type="evidence" value="ECO:0007669"/>
    <property type="project" value="InterPro"/>
</dbReference>
<dbReference type="InterPro" id="IPR011834">
    <property type="entry name" value="Agluc_phsphrylas"/>
</dbReference>
<dbReference type="PANTHER" id="PTHR42655">
    <property type="entry name" value="GLYCOGEN PHOSPHORYLASE"/>
    <property type="match status" value="1"/>
</dbReference>
<keyword evidence="6" id="KW-0808">Transferase</keyword>
<dbReference type="NCBIfam" id="TIGR02094">
    <property type="entry name" value="more_P_ylases"/>
    <property type="match status" value="2"/>
</dbReference>
<dbReference type="GO" id="GO:0030170">
    <property type="term" value="F:pyridoxal phosphate binding"/>
    <property type="evidence" value="ECO:0007669"/>
    <property type="project" value="InterPro"/>
</dbReference>
<reference evidence="11" key="2">
    <citation type="journal article" date="2016" name="Int. J. Syst. Evol. Microbiol.">
        <title>Complete genome sequence and cell structure of Limnochorda pilosa, a Gram-negative spore-former within the phylum Firmicutes.</title>
        <authorList>
            <person name="Watanabe M."/>
            <person name="Kojima H."/>
            <person name="Fukui M."/>
        </authorList>
    </citation>
    <scope>NUCLEOTIDE SEQUENCE [LARGE SCALE GENOMIC DNA]</scope>
    <source>
        <strain evidence="11">HC45</strain>
    </source>
</reference>
<reference evidence="11" key="1">
    <citation type="submission" date="2015-07" db="EMBL/GenBank/DDBJ databases">
        <title>Complete genome sequence and phylogenetic analysis of Limnochorda pilosa.</title>
        <authorList>
            <person name="Watanabe M."/>
            <person name="Kojima H."/>
            <person name="Fukui M."/>
        </authorList>
    </citation>
    <scope>NUCLEOTIDE SEQUENCE [LARGE SCALE GENOMIC DNA]</scope>
    <source>
        <strain evidence="11">HC45</strain>
    </source>
</reference>
<dbReference type="Gene3D" id="3.40.50.2000">
    <property type="entry name" value="Glycogen Phosphorylase B"/>
    <property type="match status" value="3"/>
</dbReference>
<dbReference type="PANTHER" id="PTHR42655:SF1">
    <property type="entry name" value="GLYCOGEN PHOSPHORYLASE"/>
    <property type="match status" value="1"/>
</dbReference>
<keyword evidence="8" id="KW-0119">Carbohydrate metabolism</keyword>
<evidence type="ECO:0000256" key="5">
    <source>
        <dbReference type="ARBA" id="ARBA00022676"/>
    </source>
</evidence>
<dbReference type="SUPFAM" id="SSF53756">
    <property type="entry name" value="UDP-Glycosyltransferase/glycogen phosphorylase"/>
    <property type="match status" value="1"/>
</dbReference>
<keyword evidence="7" id="KW-0663">Pyridoxal phosphate</keyword>
<comment type="cofactor">
    <cofactor evidence="2">
        <name>pyridoxal 5'-phosphate</name>
        <dbReference type="ChEBI" id="CHEBI:597326"/>
    </cofactor>
</comment>
<dbReference type="Pfam" id="PF00343">
    <property type="entry name" value="Phosphorylase"/>
    <property type="match status" value="1"/>
</dbReference>
<dbReference type="RefSeq" id="WP_198409698.1">
    <property type="nucleotide sequence ID" value="NZ_AP014924.1"/>
</dbReference>
<dbReference type="AlphaFoldDB" id="A0A0K2SIG0"/>
<evidence type="ECO:0000256" key="2">
    <source>
        <dbReference type="ARBA" id="ARBA00001933"/>
    </source>
</evidence>
<dbReference type="InterPro" id="IPR035090">
    <property type="entry name" value="Pyridoxal_P_attach_site"/>
</dbReference>
<gene>
    <name evidence="10" type="ORF">LIP_0767</name>
</gene>
<dbReference type="GO" id="GO:0008184">
    <property type="term" value="F:glycogen phosphorylase activity"/>
    <property type="evidence" value="ECO:0007669"/>
    <property type="project" value="InterPro"/>
</dbReference>
<dbReference type="STRING" id="1555112.LIP_0767"/>
<evidence type="ECO:0000313" key="10">
    <source>
        <dbReference type="EMBL" id="BAS26624.1"/>
    </source>
</evidence>
<comment type="function">
    <text evidence="9">Phosphorylase is an important allosteric enzyme in carbohydrate metabolism. Enzymes from different sources differ in their regulatory mechanisms and in their natural substrates. However, all known phosphorylases share catalytic and structural properties.</text>
</comment>
<keyword evidence="5" id="KW-0328">Glycosyltransferase</keyword>
<proteinExistence type="inferred from homology"/>
<dbReference type="InterPro" id="IPR000811">
    <property type="entry name" value="Glyco_trans_35"/>
</dbReference>